<dbReference type="InterPro" id="IPR029063">
    <property type="entry name" value="SAM-dependent_MTases_sf"/>
</dbReference>
<dbReference type="SUPFAM" id="SSF54695">
    <property type="entry name" value="POZ domain"/>
    <property type="match status" value="1"/>
</dbReference>
<sequence>MASATVPLSVGGELFQTTTVTLSRAGASSALASLGPSSQSDPHFLDGDPHLFAHLLSFLHHGRLLAPPPPSAALLAELELWRNTLAFVQSMAINAALDLHIADTIQQHGGVATLNQIATKAMVHPARIPCLSRLLRVLTTTGVFGTQTPPGANSELLLYTLTPTSSLLVGSRNLVPYTALMLDPGTVSSLFELGRWLQCELPEPCMFKLRNGHTFSELAQHDPSVSALFNDGMASDTEFIMDIAVKECGEVFQGIVKLLDRCRRETLVLRPMPSPRRSHM</sequence>
<dbReference type="Proteomes" id="UP000095767">
    <property type="component" value="Unassembled WGS sequence"/>
</dbReference>
<dbReference type="OrthoDB" id="1606438at2759"/>
<organism evidence="4 5">
    <name type="scientific">Dichanthelium oligosanthes</name>
    <dbReference type="NCBI Taxonomy" id="888268"/>
    <lineage>
        <taxon>Eukaryota</taxon>
        <taxon>Viridiplantae</taxon>
        <taxon>Streptophyta</taxon>
        <taxon>Embryophyta</taxon>
        <taxon>Tracheophyta</taxon>
        <taxon>Spermatophyta</taxon>
        <taxon>Magnoliopsida</taxon>
        <taxon>Liliopsida</taxon>
        <taxon>Poales</taxon>
        <taxon>Poaceae</taxon>
        <taxon>PACMAD clade</taxon>
        <taxon>Panicoideae</taxon>
        <taxon>Panicodae</taxon>
        <taxon>Paniceae</taxon>
        <taxon>Dichantheliinae</taxon>
        <taxon>Dichanthelium</taxon>
    </lineage>
</organism>
<dbReference type="GO" id="GO:0032259">
    <property type="term" value="P:methylation"/>
    <property type="evidence" value="ECO:0007669"/>
    <property type="project" value="UniProtKB-KW"/>
</dbReference>
<comment type="caution">
    <text evidence="4">The sequence shown here is derived from an EMBL/GenBank/DDBJ whole genome shotgun (WGS) entry which is preliminary data.</text>
</comment>
<dbReference type="GO" id="GO:0046983">
    <property type="term" value="F:protein dimerization activity"/>
    <property type="evidence" value="ECO:0007669"/>
    <property type="project" value="InterPro"/>
</dbReference>
<dbReference type="Pfam" id="PF02214">
    <property type="entry name" value="BTB_2"/>
    <property type="match status" value="1"/>
</dbReference>
<evidence type="ECO:0000259" key="2">
    <source>
        <dbReference type="Pfam" id="PF02214"/>
    </source>
</evidence>
<evidence type="ECO:0000259" key="3">
    <source>
        <dbReference type="Pfam" id="PF08100"/>
    </source>
</evidence>
<dbReference type="InterPro" id="IPR016461">
    <property type="entry name" value="COMT-like"/>
</dbReference>
<dbReference type="InterPro" id="IPR003131">
    <property type="entry name" value="T1-type_BTB"/>
</dbReference>
<reference evidence="4 5" key="1">
    <citation type="submission" date="2016-09" db="EMBL/GenBank/DDBJ databases">
        <title>The draft genome of Dichanthelium oligosanthes: A C3 panicoid grass species.</title>
        <authorList>
            <person name="Studer A.J."/>
            <person name="Schnable J.C."/>
            <person name="Brutnell T.P."/>
        </authorList>
    </citation>
    <scope>NUCLEOTIDE SEQUENCE [LARGE SCALE GENOMIC DNA]</scope>
    <source>
        <strain evidence="5">cv. Kellogg 1175</strain>
        <tissue evidence="4">Leaf</tissue>
    </source>
</reference>
<dbReference type="InterPro" id="IPR012967">
    <property type="entry name" value="COMT_dimerisation"/>
</dbReference>
<dbReference type="SUPFAM" id="SSF46785">
    <property type="entry name" value="Winged helix' DNA-binding domain"/>
    <property type="match status" value="1"/>
</dbReference>
<evidence type="ECO:0000256" key="1">
    <source>
        <dbReference type="ARBA" id="ARBA00004906"/>
    </source>
</evidence>
<dbReference type="STRING" id="888268.A0A1E5UZC2"/>
<dbReference type="PANTHER" id="PTHR11746">
    <property type="entry name" value="O-METHYLTRANSFERASE"/>
    <property type="match status" value="1"/>
</dbReference>
<feature type="domain" description="O-methyltransferase dimerisation" evidence="3">
    <location>
        <begin position="83"/>
        <end position="170"/>
    </location>
</feature>
<dbReference type="Pfam" id="PF08100">
    <property type="entry name" value="Dimerisation"/>
    <property type="match status" value="1"/>
</dbReference>
<evidence type="ECO:0000313" key="4">
    <source>
        <dbReference type="EMBL" id="OEL18178.1"/>
    </source>
</evidence>
<dbReference type="AlphaFoldDB" id="A0A1E5UZC2"/>
<dbReference type="InterPro" id="IPR036388">
    <property type="entry name" value="WH-like_DNA-bd_sf"/>
</dbReference>
<keyword evidence="5" id="KW-1185">Reference proteome</keyword>
<dbReference type="Gene3D" id="1.10.10.10">
    <property type="entry name" value="Winged helix-like DNA-binding domain superfamily/Winged helix DNA-binding domain"/>
    <property type="match status" value="1"/>
</dbReference>
<protein>
    <submittedName>
        <fullName evidence="4">O-methyltransferase ZRP4</fullName>
    </submittedName>
</protein>
<accession>A0A1E5UZC2</accession>
<dbReference type="PROSITE" id="PS51683">
    <property type="entry name" value="SAM_OMT_II"/>
    <property type="match status" value="1"/>
</dbReference>
<dbReference type="Gene3D" id="3.30.710.10">
    <property type="entry name" value="Potassium Channel Kv1.1, Chain A"/>
    <property type="match status" value="1"/>
</dbReference>
<evidence type="ECO:0000313" key="5">
    <source>
        <dbReference type="Proteomes" id="UP000095767"/>
    </source>
</evidence>
<keyword evidence="4" id="KW-0489">Methyltransferase</keyword>
<feature type="domain" description="Potassium channel tetramerisation-type BTB" evidence="2">
    <location>
        <begin position="6"/>
        <end position="82"/>
    </location>
</feature>
<proteinExistence type="predicted"/>
<dbReference type="InterPro" id="IPR036390">
    <property type="entry name" value="WH_DNA-bd_sf"/>
</dbReference>
<dbReference type="InterPro" id="IPR011333">
    <property type="entry name" value="SKP1/BTB/POZ_sf"/>
</dbReference>
<keyword evidence="4" id="KW-0808">Transferase</keyword>
<dbReference type="Gene3D" id="3.40.50.150">
    <property type="entry name" value="Vaccinia Virus protein VP39"/>
    <property type="match status" value="1"/>
</dbReference>
<dbReference type="EMBL" id="LWDX02057500">
    <property type="protein sequence ID" value="OEL18178.1"/>
    <property type="molecule type" value="Genomic_DNA"/>
</dbReference>
<comment type="pathway">
    <text evidence="1">Protein modification; protein ubiquitination.</text>
</comment>
<dbReference type="GO" id="GO:0051260">
    <property type="term" value="P:protein homooligomerization"/>
    <property type="evidence" value="ECO:0007669"/>
    <property type="project" value="InterPro"/>
</dbReference>
<dbReference type="GO" id="GO:0008168">
    <property type="term" value="F:methyltransferase activity"/>
    <property type="evidence" value="ECO:0007669"/>
    <property type="project" value="UniProtKB-KW"/>
</dbReference>
<name>A0A1E5UZC2_9POAL</name>
<gene>
    <name evidence="4" type="ORF">BAE44_0020803</name>
</gene>